<protein>
    <submittedName>
        <fullName evidence="1">Uncharacterized protein</fullName>
    </submittedName>
</protein>
<proteinExistence type="predicted"/>
<reference evidence="1 2" key="1">
    <citation type="submission" date="2021-08" db="EMBL/GenBank/DDBJ databases">
        <title>Comparative Genomics Analysis of the Genus Qipengyuania Reveals Extensive Genetic Diversity and Metabolic Versatility, Including the Description of Fifteen Novel Species.</title>
        <authorList>
            <person name="Liu Y."/>
        </authorList>
    </citation>
    <scope>NUCLEOTIDE SEQUENCE [LARGE SCALE GENOMIC DNA]</scope>
    <source>
        <strain evidence="1 2">1NDH17</strain>
    </source>
</reference>
<dbReference type="EMBL" id="JAIGNK010000003">
    <property type="protein sequence ID" value="MBX7458509.1"/>
    <property type="molecule type" value="Genomic_DNA"/>
</dbReference>
<evidence type="ECO:0000313" key="2">
    <source>
        <dbReference type="Proteomes" id="UP000783253"/>
    </source>
</evidence>
<sequence>MQLQTAHCEWPVDTEDQLRACLEALDENDEFAILSTGPQRYMQTAVQAEGFVIEKREGSEDTHFHARLAGEGSDGPRAVDCDEKRGWLARLFPIRSRPPAAHHVFAREEMVEVLVAYYLQQPSPAFVRWAEGY</sequence>
<comment type="caution">
    <text evidence="1">The sequence shown here is derived from an EMBL/GenBank/DDBJ whole genome shotgun (WGS) entry which is preliminary data.</text>
</comment>
<name>A0ABS7IY79_9SPHN</name>
<evidence type="ECO:0000313" key="1">
    <source>
        <dbReference type="EMBL" id="MBX7458509.1"/>
    </source>
</evidence>
<accession>A0ABS7IY79</accession>
<keyword evidence="2" id="KW-1185">Reference proteome</keyword>
<dbReference type="RefSeq" id="WP_221573915.1">
    <property type="nucleotide sequence ID" value="NZ_JAIGNK010000003.1"/>
</dbReference>
<dbReference type="Proteomes" id="UP000783253">
    <property type="component" value="Unassembled WGS sequence"/>
</dbReference>
<gene>
    <name evidence="1" type="ORF">K3152_09645</name>
</gene>
<organism evidence="1 2">
    <name type="scientific">Qipengyuania polymorpha</name>
    <dbReference type="NCBI Taxonomy" id="2867234"/>
    <lineage>
        <taxon>Bacteria</taxon>
        <taxon>Pseudomonadati</taxon>
        <taxon>Pseudomonadota</taxon>
        <taxon>Alphaproteobacteria</taxon>
        <taxon>Sphingomonadales</taxon>
        <taxon>Erythrobacteraceae</taxon>
        <taxon>Qipengyuania</taxon>
    </lineage>
</organism>